<evidence type="ECO:0000313" key="8">
    <source>
        <dbReference type="Proteomes" id="UP000000663"/>
    </source>
</evidence>
<dbReference type="Gene3D" id="1.10.3730.20">
    <property type="match status" value="2"/>
</dbReference>
<keyword evidence="3 5" id="KW-1133">Transmembrane helix</keyword>
<dbReference type="PANTHER" id="PTHR32322">
    <property type="entry name" value="INNER MEMBRANE TRANSPORTER"/>
    <property type="match status" value="1"/>
</dbReference>
<keyword evidence="4 5" id="KW-0472">Membrane</keyword>
<dbReference type="KEGG" id="rci:RCIX589"/>
<dbReference type="STRING" id="351160.RCIX589"/>
<feature type="transmembrane region" description="Helical" evidence="5">
    <location>
        <begin position="47"/>
        <end position="67"/>
    </location>
</feature>
<evidence type="ECO:0000256" key="1">
    <source>
        <dbReference type="ARBA" id="ARBA00004141"/>
    </source>
</evidence>
<dbReference type="GeneID" id="5144159"/>
<feature type="transmembrane region" description="Helical" evidence="5">
    <location>
        <begin position="111"/>
        <end position="128"/>
    </location>
</feature>
<dbReference type="PANTHER" id="PTHR32322:SF2">
    <property type="entry name" value="EAMA DOMAIN-CONTAINING PROTEIN"/>
    <property type="match status" value="1"/>
</dbReference>
<dbReference type="eggNOG" id="arCOG00271">
    <property type="taxonomic scope" value="Archaea"/>
</dbReference>
<dbReference type="SUPFAM" id="SSF103481">
    <property type="entry name" value="Multidrug resistance efflux transporter EmrE"/>
    <property type="match status" value="2"/>
</dbReference>
<feature type="domain" description="EamA" evidence="6">
    <location>
        <begin position="21"/>
        <end position="152"/>
    </location>
</feature>
<evidence type="ECO:0000256" key="5">
    <source>
        <dbReference type="SAM" id="Phobius"/>
    </source>
</evidence>
<protein>
    <recommendedName>
        <fullName evidence="6">EamA domain-containing protein</fullName>
    </recommendedName>
</protein>
<dbReference type="OrthoDB" id="147280at2157"/>
<accession>Q0W6J8</accession>
<organism evidence="7 8">
    <name type="scientific">Methanocella arvoryzae (strain DSM 22066 / NBRC 105507 / MRE50)</name>
    <dbReference type="NCBI Taxonomy" id="351160"/>
    <lineage>
        <taxon>Archaea</taxon>
        <taxon>Methanobacteriati</taxon>
        <taxon>Methanobacteriota</taxon>
        <taxon>Stenosarchaea group</taxon>
        <taxon>Methanomicrobia</taxon>
        <taxon>Methanocellales</taxon>
        <taxon>Methanocellaceae</taxon>
        <taxon>Methanocella</taxon>
    </lineage>
</organism>
<proteinExistence type="predicted"/>
<keyword evidence="8" id="KW-1185">Reference proteome</keyword>
<gene>
    <name evidence="7" type="ORF">RCIX589</name>
</gene>
<dbReference type="AlphaFoldDB" id="Q0W6J8"/>
<dbReference type="InterPro" id="IPR037185">
    <property type="entry name" value="EmrE-like"/>
</dbReference>
<feature type="transmembrane region" description="Helical" evidence="5">
    <location>
        <begin position="224"/>
        <end position="244"/>
    </location>
</feature>
<feature type="transmembrane region" description="Helical" evidence="5">
    <location>
        <begin position="14"/>
        <end position="35"/>
    </location>
</feature>
<dbReference type="InterPro" id="IPR000620">
    <property type="entry name" value="EamA_dom"/>
</dbReference>
<feature type="transmembrane region" description="Helical" evidence="5">
    <location>
        <begin position="79"/>
        <end position="99"/>
    </location>
</feature>
<evidence type="ECO:0000259" key="6">
    <source>
        <dbReference type="Pfam" id="PF00892"/>
    </source>
</evidence>
<reference evidence="7 8" key="1">
    <citation type="journal article" date="2006" name="Science">
        <title>Genome of rice cluster I archaea -- the key methane producers in the rice rhizosphere.</title>
        <authorList>
            <person name="Erkel C."/>
            <person name="Kube M."/>
            <person name="Reinhardt R."/>
            <person name="Liesack W."/>
        </authorList>
    </citation>
    <scope>NUCLEOTIDE SEQUENCE [LARGE SCALE GENOMIC DNA]</scope>
    <source>
        <strain evidence="8">DSM 22066 / NBRC 105507 / MRE50</strain>
    </source>
</reference>
<sequence length="308" mass="33142">MDVENGAGKTGKSWLWLLAGLVVINAFWGASGVAIKEAYLQLGTMEILALRFAIATPLLIGATLLWKGRKAFNVELKDIPYFAALATIGVTLSFFLQVLSLDYTTATNFTLIFNLSTFFIIFLSAWLMGEKLTNNKLIGAFVAFAGLALIVTNGNFSLSPNILGDGIALMGTLAWAIYTVLGKRANEKYSALTVLNYVFIFGTLELIPLYFLSPHTPVTAFTGLTWLSMGFLAICCSLIAFLVYNYGLEKLPASTIAVFIYIMPLSGVLLAAIVLGEAMTAYTLAGAALIIFGMFFAEKKHGKAGASS</sequence>
<dbReference type="Pfam" id="PF00892">
    <property type="entry name" value="EamA"/>
    <property type="match status" value="2"/>
</dbReference>
<dbReference type="RefSeq" id="WP_012036510.1">
    <property type="nucleotide sequence ID" value="NC_009464.1"/>
</dbReference>
<evidence type="ECO:0000256" key="3">
    <source>
        <dbReference type="ARBA" id="ARBA00022989"/>
    </source>
</evidence>
<feature type="transmembrane region" description="Helical" evidence="5">
    <location>
        <begin position="256"/>
        <end position="275"/>
    </location>
</feature>
<evidence type="ECO:0000313" key="7">
    <source>
        <dbReference type="EMBL" id="CAJ35995.1"/>
    </source>
</evidence>
<dbReference type="Proteomes" id="UP000000663">
    <property type="component" value="Chromosome"/>
</dbReference>
<dbReference type="GO" id="GO:0016020">
    <property type="term" value="C:membrane"/>
    <property type="evidence" value="ECO:0007669"/>
    <property type="project" value="UniProtKB-SubCell"/>
</dbReference>
<feature type="domain" description="EamA" evidence="6">
    <location>
        <begin position="163"/>
        <end position="296"/>
    </location>
</feature>
<feature type="transmembrane region" description="Helical" evidence="5">
    <location>
        <begin position="137"/>
        <end position="156"/>
    </location>
</feature>
<evidence type="ECO:0000256" key="2">
    <source>
        <dbReference type="ARBA" id="ARBA00022692"/>
    </source>
</evidence>
<feature type="transmembrane region" description="Helical" evidence="5">
    <location>
        <begin position="281"/>
        <end position="297"/>
    </location>
</feature>
<dbReference type="EMBL" id="AM114193">
    <property type="protein sequence ID" value="CAJ35995.1"/>
    <property type="molecule type" value="Genomic_DNA"/>
</dbReference>
<feature type="transmembrane region" description="Helical" evidence="5">
    <location>
        <begin position="162"/>
        <end position="181"/>
    </location>
</feature>
<dbReference type="InterPro" id="IPR050638">
    <property type="entry name" value="AA-Vitamin_Transporters"/>
</dbReference>
<keyword evidence="2 5" id="KW-0812">Transmembrane</keyword>
<feature type="transmembrane region" description="Helical" evidence="5">
    <location>
        <begin position="193"/>
        <end position="212"/>
    </location>
</feature>
<dbReference type="PATRIC" id="fig|351160.9.peg.2240"/>
<comment type="subcellular location">
    <subcellularLocation>
        <location evidence="1">Membrane</location>
        <topology evidence="1">Multi-pass membrane protein</topology>
    </subcellularLocation>
</comment>
<evidence type="ECO:0000256" key="4">
    <source>
        <dbReference type="ARBA" id="ARBA00023136"/>
    </source>
</evidence>
<name>Q0W6J8_METAR</name>